<evidence type="ECO:0000256" key="1">
    <source>
        <dbReference type="ARBA" id="ARBA00004141"/>
    </source>
</evidence>
<keyword evidence="5 13" id="KW-1133">Transmembrane helix</keyword>
<comment type="similarity">
    <text evidence="11">Belongs to the amiloride-sensitive sodium channel (TC 1.A.6) family.</text>
</comment>
<dbReference type="Pfam" id="PF00858">
    <property type="entry name" value="ASC"/>
    <property type="match status" value="1"/>
</dbReference>
<gene>
    <name evidence="15" type="primary">LOC105848330</name>
</gene>
<keyword evidence="2 11" id="KW-0813">Transport</keyword>
<reference evidence="15" key="1">
    <citation type="submission" date="2025-08" db="UniProtKB">
        <authorList>
            <consortium name="RefSeq"/>
        </authorList>
    </citation>
    <scope>IDENTIFICATION</scope>
</reference>
<evidence type="ECO:0000256" key="5">
    <source>
        <dbReference type="ARBA" id="ARBA00022989"/>
    </source>
</evidence>
<dbReference type="InterPro" id="IPR001873">
    <property type="entry name" value="ENaC"/>
</dbReference>
<dbReference type="PANTHER" id="PTHR11690">
    <property type="entry name" value="AMILORIDE-SENSITIVE SODIUM CHANNEL-RELATED"/>
    <property type="match status" value="1"/>
</dbReference>
<keyword evidence="6" id="KW-0915">Sodium</keyword>
<evidence type="ECO:0000256" key="2">
    <source>
        <dbReference type="ARBA" id="ARBA00022448"/>
    </source>
</evidence>
<evidence type="ECO:0000256" key="3">
    <source>
        <dbReference type="ARBA" id="ARBA00022461"/>
    </source>
</evidence>
<dbReference type="RefSeq" id="XP_065655457.1">
    <property type="nucleotide sequence ID" value="XM_065799385.1"/>
</dbReference>
<evidence type="ECO:0000256" key="6">
    <source>
        <dbReference type="ARBA" id="ARBA00023053"/>
    </source>
</evidence>
<evidence type="ECO:0000256" key="13">
    <source>
        <dbReference type="SAM" id="Phobius"/>
    </source>
</evidence>
<comment type="subcellular location">
    <subcellularLocation>
        <location evidence="1">Membrane</location>
        <topology evidence="1">Multi-pass membrane protein</topology>
    </subcellularLocation>
</comment>
<dbReference type="GeneID" id="105848330"/>
<keyword evidence="3 11" id="KW-0894">Sodium channel</keyword>
<proteinExistence type="inferred from homology"/>
<evidence type="ECO:0000256" key="10">
    <source>
        <dbReference type="ARBA" id="ARBA00023303"/>
    </source>
</evidence>
<evidence type="ECO:0000256" key="8">
    <source>
        <dbReference type="ARBA" id="ARBA00023136"/>
    </source>
</evidence>
<protein>
    <submittedName>
        <fullName evidence="15">Acid-sensing ion channel 4-A isoform X2</fullName>
    </submittedName>
</protein>
<feature type="transmembrane region" description="Helical" evidence="13">
    <location>
        <begin position="387"/>
        <end position="411"/>
    </location>
</feature>
<organism evidence="14 15">
    <name type="scientific">Hydra vulgaris</name>
    <name type="common">Hydra</name>
    <name type="synonym">Hydra attenuata</name>
    <dbReference type="NCBI Taxonomy" id="6087"/>
    <lineage>
        <taxon>Eukaryota</taxon>
        <taxon>Metazoa</taxon>
        <taxon>Cnidaria</taxon>
        <taxon>Hydrozoa</taxon>
        <taxon>Hydroidolina</taxon>
        <taxon>Anthoathecata</taxon>
        <taxon>Aplanulata</taxon>
        <taxon>Hydridae</taxon>
        <taxon>Hydra</taxon>
    </lineage>
</organism>
<keyword evidence="14" id="KW-1185">Reference proteome</keyword>
<name>A0ABM4C1N3_HYDVU</name>
<evidence type="ECO:0000313" key="14">
    <source>
        <dbReference type="Proteomes" id="UP001652625"/>
    </source>
</evidence>
<feature type="compositionally biased region" description="Basic and acidic residues" evidence="12">
    <location>
        <begin position="13"/>
        <end position="25"/>
    </location>
</feature>
<evidence type="ECO:0000256" key="7">
    <source>
        <dbReference type="ARBA" id="ARBA00023065"/>
    </source>
</evidence>
<keyword evidence="10 11" id="KW-0407">Ion channel</keyword>
<sequence>MNKKENGTVTHSCENKDSPSKKTNDHSRHFSALIINRILLGCYQEKLFWSFILILCSALVALPIYFRVQEYLSYESSQKISTIVTPKNLFPSVTICKERKSMFLYCDLDIFDVNSNYNVPCPRDKQTVEERSNVVGTGSYRTNIQPFEFYCDELRRKCSTSDLQSQFFKTVRNERGECVTWNGNGTYTNANNIIELIVKIVKVERYFEVIEVIVHEPQVDGTLQDLTFRVTTSKKYEISFTKVVSELLPAPYSNCINKKQNDIFPGKYTLENCVNSHNCISTFKKCGDTFDYCRKYIPESISMHYGRNNTISRNINCLKTQNETLPSICLLPCKQIDFEVSIFSEVDTRLNNNQFVLVMKNKNRNTYIKKKDKLGQTNNWTRLASEIAGLFSLVTGSLLICIIELFVYAVLSCF</sequence>
<keyword evidence="7 11" id="KW-0406">Ion transport</keyword>
<feature type="region of interest" description="Disordered" evidence="12">
    <location>
        <begin position="1"/>
        <end position="25"/>
    </location>
</feature>
<evidence type="ECO:0000256" key="11">
    <source>
        <dbReference type="RuleBase" id="RU000679"/>
    </source>
</evidence>
<accession>A0ABM4C1N3</accession>
<feature type="transmembrane region" description="Helical" evidence="13">
    <location>
        <begin position="47"/>
        <end position="66"/>
    </location>
</feature>
<keyword evidence="9 11" id="KW-0739">Sodium transport</keyword>
<evidence type="ECO:0000313" key="15">
    <source>
        <dbReference type="RefSeq" id="XP_065655457.1"/>
    </source>
</evidence>
<evidence type="ECO:0000256" key="4">
    <source>
        <dbReference type="ARBA" id="ARBA00022692"/>
    </source>
</evidence>
<keyword evidence="4 11" id="KW-0812">Transmembrane</keyword>
<dbReference type="Proteomes" id="UP001652625">
    <property type="component" value="Chromosome 06"/>
</dbReference>
<evidence type="ECO:0000256" key="9">
    <source>
        <dbReference type="ARBA" id="ARBA00023201"/>
    </source>
</evidence>
<keyword evidence="8 13" id="KW-0472">Membrane</keyword>
<evidence type="ECO:0000256" key="12">
    <source>
        <dbReference type="SAM" id="MobiDB-lite"/>
    </source>
</evidence>